<dbReference type="OrthoDB" id="433474at2759"/>
<evidence type="ECO:0000259" key="2">
    <source>
        <dbReference type="Pfam" id="PF20434"/>
    </source>
</evidence>
<dbReference type="InterPro" id="IPR050300">
    <property type="entry name" value="GDXG_lipolytic_enzyme"/>
</dbReference>
<name>A0A177CQ77_9PLEO</name>
<evidence type="ECO:0000313" key="4">
    <source>
        <dbReference type="Proteomes" id="UP000077069"/>
    </source>
</evidence>
<dbReference type="Proteomes" id="UP000077069">
    <property type="component" value="Unassembled WGS sequence"/>
</dbReference>
<evidence type="ECO:0000313" key="3">
    <source>
        <dbReference type="EMBL" id="OAG09674.1"/>
    </source>
</evidence>
<dbReference type="InterPro" id="IPR029058">
    <property type="entry name" value="AB_hydrolase_fold"/>
</dbReference>
<dbReference type="SUPFAM" id="SSF53474">
    <property type="entry name" value="alpha/beta-Hydrolases"/>
    <property type="match status" value="1"/>
</dbReference>
<feature type="non-terminal residue" evidence="3">
    <location>
        <position position="299"/>
    </location>
</feature>
<accession>A0A177CQ77</accession>
<keyword evidence="1 3" id="KW-0378">Hydrolase</keyword>
<proteinExistence type="predicted"/>
<gene>
    <name evidence="3" type="ORF">CC84DRAFT_1075192</name>
</gene>
<feature type="non-terminal residue" evidence="3">
    <location>
        <position position="1"/>
    </location>
</feature>
<dbReference type="STRING" id="1460663.A0A177CQ77"/>
<feature type="domain" description="BD-FAE-like" evidence="2">
    <location>
        <begin position="60"/>
        <end position="163"/>
    </location>
</feature>
<organism evidence="3 4">
    <name type="scientific">Paraphaeosphaeria sporulosa</name>
    <dbReference type="NCBI Taxonomy" id="1460663"/>
    <lineage>
        <taxon>Eukaryota</taxon>
        <taxon>Fungi</taxon>
        <taxon>Dikarya</taxon>
        <taxon>Ascomycota</taxon>
        <taxon>Pezizomycotina</taxon>
        <taxon>Dothideomycetes</taxon>
        <taxon>Pleosporomycetidae</taxon>
        <taxon>Pleosporales</taxon>
        <taxon>Massarineae</taxon>
        <taxon>Didymosphaeriaceae</taxon>
        <taxon>Paraphaeosphaeria</taxon>
    </lineage>
</organism>
<dbReference type="GO" id="GO:0016787">
    <property type="term" value="F:hydrolase activity"/>
    <property type="evidence" value="ECO:0007669"/>
    <property type="project" value="UniProtKB-KW"/>
</dbReference>
<dbReference type="PANTHER" id="PTHR48081:SF33">
    <property type="entry name" value="KYNURENINE FORMAMIDASE"/>
    <property type="match status" value="1"/>
</dbReference>
<dbReference type="PANTHER" id="PTHR48081">
    <property type="entry name" value="AB HYDROLASE SUPERFAMILY PROTEIN C4A8.06C"/>
    <property type="match status" value="1"/>
</dbReference>
<evidence type="ECO:0000256" key="1">
    <source>
        <dbReference type="ARBA" id="ARBA00022801"/>
    </source>
</evidence>
<dbReference type="InParanoid" id="A0A177CQ77"/>
<dbReference type="GeneID" id="28757195"/>
<sequence>AALGAEITGLAVFRPTTDAITPERVNELMAQMHVDVPAGGEDISYGASPAQVLRYWKPKPKGEGKAPPLIVFIHGGSWRVGTYLDSLGSRKVEWLVGSGYAFASINYTLIPAVSVKQQVQECADAISFFTQRAPFFGFDGDSIVLMGHSSGAHVAALLGTDARYLENVGVGTDKIRGVVCIDGSNFNAAAELLDSPGPVAENMLAGLGDDVGVLRDMSPTYHARGPNAAAFLLLQAQRHGDIRQAVEFEASLLAAGTKVEVRVFEGEFFEGHVAMLIRLGDEGYPATGVVGKWLRREVP</sequence>
<dbReference type="Pfam" id="PF20434">
    <property type="entry name" value="BD-FAE"/>
    <property type="match status" value="1"/>
</dbReference>
<protein>
    <submittedName>
        <fullName evidence="3">Alpha/beta-hydrolase</fullName>
    </submittedName>
</protein>
<dbReference type="InterPro" id="IPR049492">
    <property type="entry name" value="BD-FAE-like_dom"/>
</dbReference>
<dbReference type="Gene3D" id="3.40.50.1820">
    <property type="entry name" value="alpha/beta hydrolase"/>
    <property type="match status" value="1"/>
</dbReference>
<dbReference type="EMBL" id="KV441549">
    <property type="protein sequence ID" value="OAG09674.1"/>
    <property type="molecule type" value="Genomic_DNA"/>
</dbReference>
<dbReference type="RefSeq" id="XP_018040039.1">
    <property type="nucleotide sequence ID" value="XM_018173709.1"/>
</dbReference>
<keyword evidence="4" id="KW-1185">Reference proteome</keyword>
<reference evidence="3 4" key="1">
    <citation type="submission" date="2016-05" db="EMBL/GenBank/DDBJ databases">
        <title>Comparative analysis of secretome profiles of manganese(II)-oxidizing ascomycete fungi.</title>
        <authorList>
            <consortium name="DOE Joint Genome Institute"/>
            <person name="Zeiner C.A."/>
            <person name="Purvine S.O."/>
            <person name="Zink E.M."/>
            <person name="Wu S."/>
            <person name="Pasa-Tolic L."/>
            <person name="Chaput D.L."/>
            <person name="Haridas S."/>
            <person name="Grigoriev I.V."/>
            <person name="Santelli C.M."/>
            <person name="Hansel C.M."/>
        </authorList>
    </citation>
    <scope>NUCLEOTIDE SEQUENCE [LARGE SCALE GENOMIC DNA]</scope>
    <source>
        <strain evidence="3 4">AP3s5-JAC2a</strain>
    </source>
</reference>
<dbReference type="AlphaFoldDB" id="A0A177CQ77"/>